<comment type="subcellular location">
    <subcellularLocation>
        <location evidence="1">Endoplasmic reticulum</location>
    </subcellularLocation>
    <subcellularLocation>
        <location evidence="2">Lipid droplet</location>
    </subcellularLocation>
</comment>
<evidence type="ECO:0000313" key="13">
    <source>
        <dbReference type="Proteomes" id="UP001168990"/>
    </source>
</evidence>
<dbReference type="GO" id="GO:0004771">
    <property type="term" value="F:sterol ester esterase activity"/>
    <property type="evidence" value="ECO:0007669"/>
    <property type="project" value="UniProtKB-EC"/>
</dbReference>
<organism evidence="12 13">
    <name type="scientific">Microctonus aethiopoides</name>
    <dbReference type="NCBI Taxonomy" id="144406"/>
    <lineage>
        <taxon>Eukaryota</taxon>
        <taxon>Metazoa</taxon>
        <taxon>Ecdysozoa</taxon>
        <taxon>Arthropoda</taxon>
        <taxon>Hexapoda</taxon>
        <taxon>Insecta</taxon>
        <taxon>Pterygota</taxon>
        <taxon>Neoptera</taxon>
        <taxon>Endopterygota</taxon>
        <taxon>Hymenoptera</taxon>
        <taxon>Apocrita</taxon>
        <taxon>Ichneumonoidea</taxon>
        <taxon>Braconidae</taxon>
        <taxon>Euphorinae</taxon>
        <taxon>Microctonus</taxon>
    </lineage>
</organism>
<dbReference type="EC" id="3.1.1.13" evidence="9"/>
<sequence length="309" mass="34999">MQQSMLAINGVQTHVITEGRWVEEGLASDGHKDLVLVIPGNPGIPSYYEGFIKSLKSKLPTETPVWIMGHAGHVLPPKNLSIALPEGQFTGKYYNLTGQLEHKISFIKKYVPKDAKIHLVGHSIGCWFILQLLKDKEIADRVVKCYLLFPTIERMRETPSGKFLTNFVLRFAAVIVYLCWIFSLLPIIIQMILIRTIGGIFGVTNKTVKPTLQLLKAPVLKRVFDLAKDEMILVRELNHEIVSKYADKLWIYYGATDGWTPSIYYDELKAKYPNINAQICKRGFRHAFVLSNDVQVGKMVGDLINESIL</sequence>
<dbReference type="Pfam" id="PF10230">
    <property type="entry name" value="LIDHydrolase"/>
    <property type="match status" value="1"/>
</dbReference>
<keyword evidence="6" id="KW-0378">Hydrolase</keyword>
<dbReference type="Gene3D" id="3.40.50.1820">
    <property type="entry name" value="alpha/beta hydrolase"/>
    <property type="match status" value="1"/>
</dbReference>
<evidence type="ECO:0000256" key="11">
    <source>
        <dbReference type="SAM" id="Phobius"/>
    </source>
</evidence>
<evidence type="ECO:0000256" key="9">
    <source>
        <dbReference type="ARBA" id="ARBA00039150"/>
    </source>
</evidence>
<evidence type="ECO:0000256" key="10">
    <source>
        <dbReference type="ARBA" id="ARBA00049527"/>
    </source>
</evidence>
<evidence type="ECO:0000313" key="12">
    <source>
        <dbReference type="EMBL" id="KAK0172920.1"/>
    </source>
</evidence>
<dbReference type="GO" id="GO:0034389">
    <property type="term" value="P:lipid droplet organization"/>
    <property type="evidence" value="ECO:0007669"/>
    <property type="project" value="UniProtKB-ARBA"/>
</dbReference>
<dbReference type="SUPFAM" id="SSF53474">
    <property type="entry name" value="alpha/beta-Hydrolases"/>
    <property type="match status" value="1"/>
</dbReference>
<name>A0AA39FNK2_9HYME</name>
<comment type="similarity">
    <text evidence="3">Belongs to the AB hydrolase superfamily. LDAH family.</text>
</comment>
<reference evidence="12" key="2">
    <citation type="submission" date="2023-03" db="EMBL/GenBank/DDBJ databases">
        <authorList>
            <person name="Inwood S.N."/>
            <person name="Skelly J.G."/>
            <person name="Guhlin J."/>
            <person name="Harrop T.W.R."/>
            <person name="Goldson S.G."/>
            <person name="Dearden P.K."/>
        </authorList>
    </citation>
    <scope>NUCLEOTIDE SEQUENCE</scope>
    <source>
        <strain evidence="12">Irish</strain>
        <tissue evidence="12">Whole body</tissue>
    </source>
</reference>
<keyword evidence="7" id="KW-0256">Endoplasmic reticulum</keyword>
<dbReference type="InterPro" id="IPR029058">
    <property type="entry name" value="AB_hydrolase_fold"/>
</dbReference>
<comment type="catalytic activity">
    <reaction evidence="10">
        <text>a cholesterol ester + H2O = cholesterol + a fatty acid + H(+)</text>
        <dbReference type="Rhea" id="RHEA:36403"/>
        <dbReference type="ChEBI" id="CHEBI:15377"/>
        <dbReference type="ChEBI" id="CHEBI:15378"/>
        <dbReference type="ChEBI" id="CHEBI:16113"/>
        <dbReference type="ChEBI" id="CHEBI:17002"/>
        <dbReference type="ChEBI" id="CHEBI:28868"/>
        <dbReference type="EC" id="3.1.1.13"/>
    </reaction>
    <physiologicalReaction direction="left-to-right" evidence="10">
        <dbReference type="Rhea" id="RHEA:36404"/>
    </physiologicalReaction>
</comment>
<reference evidence="12" key="1">
    <citation type="journal article" date="2023" name="bioRxiv">
        <title>Scaffold-level genome assemblies of two parasitoid biocontrol wasps reveal the parthenogenesis mechanism and an associated novel virus.</title>
        <authorList>
            <person name="Inwood S."/>
            <person name="Skelly J."/>
            <person name="Guhlin J."/>
            <person name="Harrop T."/>
            <person name="Goldson S."/>
            <person name="Dearden P."/>
        </authorList>
    </citation>
    <scope>NUCLEOTIDE SEQUENCE</scope>
    <source>
        <strain evidence="12">Irish</strain>
        <tissue evidence="12">Whole body</tissue>
    </source>
</reference>
<proteinExistence type="inferred from homology"/>
<evidence type="ECO:0000256" key="3">
    <source>
        <dbReference type="ARBA" id="ARBA00008300"/>
    </source>
</evidence>
<keyword evidence="13" id="KW-1185">Reference proteome</keyword>
<dbReference type="GO" id="GO:0019915">
    <property type="term" value="P:lipid storage"/>
    <property type="evidence" value="ECO:0007669"/>
    <property type="project" value="InterPro"/>
</dbReference>
<dbReference type="PANTHER" id="PTHR13390">
    <property type="entry name" value="LIPASE"/>
    <property type="match status" value="1"/>
</dbReference>
<dbReference type="InterPro" id="IPR019363">
    <property type="entry name" value="LDAH"/>
</dbReference>
<keyword evidence="11" id="KW-0812">Transmembrane</keyword>
<evidence type="ECO:0000256" key="4">
    <source>
        <dbReference type="ARBA" id="ARBA00019242"/>
    </source>
</evidence>
<evidence type="ECO:0000256" key="1">
    <source>
        <dbReference type="ARBA" id="ARBA00004240"/>
    </source>
</evidence>
<dbReference type="AlphaFoldDB" id="A0AA39FNK2"/>
<evidence type="ECO:0000256" key="2">
    <source>
        <dbReference type="ARBA" id="ARBA00004502"/>
    </source>
</evidence>
<keyword evidence="11" id="KW-0472">Membrane</keyword>
<protein>
    <recommendedName>
        <fullName evidence="4">Lipid droplet-associated hydrolase</fullName>
        <ecNumber evidence="9">3.1.1.13</ecNumber>
    </recommendedName>
    <alternativeName>
        <fullName evidence="8">Lipid droplet-associated serine hydrolase</fullName>
    </alternativeName>
</protein>
<accession>A0AA39FNK2</accession>
<feature type="transmembrane region" description="Helical" evidence="11">
    <location>
        <begin position="167"/>
        <end position="189"/>
    </location>
</feature>
<keyword evidence="11" id="KW-1133">Transmembrane helix</keyword>
<evidence type="ECO:0000256" key="5">
    <source>
        <dbReference type="ARBA" id="ARBA00022677"/>
    </source>
</evidence>
<dbReference type="GO" id="GO:0005783">
    <property type="term" value="C:endoplasmic reticulum"/>
    <property type="evidence" value="ECO:0007669"/>
    <property type="project" value="UniProtKB-SubCell"/>
</dbReference>
<evidence type="ECO:0000256" key="7">
    <source>
        <dbReference type="ARBA" id="ARBA00022824"/>
    </source>
</evidence>
<gene>
    <name evidence="12" type="ORF">PV328_006183</name>
</gene>
<dbReference type="Proteomes" id="UP001168990">
    <property type="component" value="Unassembled WGS sequence"/>
</dbReference>
<dbReference type="GO" id="GO:0005811">
    <property type="term" value="C:lipid droplet"/>
    <property type="evidence" value="ECO:0007669"/>
    <property type="project" value="UniProtKB-SubCell"/>
</dbReference>
<comment type="caution">
    <text evidence="12">The sequence shown here is derived from an EMBL/GenBank/DDBJ whole genome shotgun (WGS) entry which is preliminary data.</text>
</comment>
<dbReference type="FunFam" id="3.40.50.1820:FF:000068">
    <property type="entry name" value="Lipid droplet associated hydrolase"/>
    <property type="match status" value="1"/>
</dbReference>
<evidence type="ECO:0000256" key="6">
    <source>
        <dbReference type="ARBA" id="ARBA00022801"/>
    </source>
</evidence>
<keyword evidence="5" id="KW-0551">Lipid droplet</keyword>
<dbReference type="EMBL" id="JAQQBS010000002">
    <property type="protein sequence ID" value="KAK0172920.1"/>
    <property type="molecule type" value="Genomic_DNA"/>
</dbReference>
<evidence type="ECO:0000256" key="8">
    <source>
        <dbReference type="ARBA" id="ARBA00031924"/>
    </source>
</evidence>
<dbReference type="PANTHER" id="PTHR13390:SF0">
    <property type="entry name" value="LIPID DROPLET-ASSOCIATED HYDROLASE"/>
    <property type="match status" value="1"/>
</dbReference>